<name>A0A3S5CK48_9PLAT</name>
<evidence type="ECO:0000256" key="1">
    <source>
        <dbReference type="SAM" id="MobiDB-lite"/>
    </source>
</evidence>
<dbReference type="EMBL" id="CAAALY010022870">
    <property type="protein sequence ID" value="VEL14948.1"/>
    <property type="molecule type" value="Genomic_DNA"/>
</dbReference>
<reference evidence="2" key="1">
    <citation type="submission" date="2018-11" db="EMBL/GenBank/DDBJ databases">
        <authorList>
            <consortium name="Pathogen Informatics"/>
        </authorList>
    </citation>
    <scope>NUCLEOTIDE SEQUENCE</scope>
</reference>
<organism evidence="2 3">
    <name type="scientific">Protopolystoma xenopodis</name>
    <dbReference type="NCBI Taxonomy" id="117903"/>
    <lineage>
        <taxon>Eukaryota</taxon>
        <taxon>Metazoa</taxon>
        <taxon>Spiralia</taxon>
        <taxon>Lophotrochozoa</taxon>
        <taxon>Platyhelminthes</taxon>
        <taxon>Monogenea</taxon>
        <taxon>Polyopisthocotylea</taxon>
        <taxon>Polystomatidea</taxon>
        <taxon>Polystomatidae</taxon>
        <taxon>Protopolystoma</taxon>
    </lineage>
</organism>
<keyword evidence="3" id="KW-1185">Reference proteome</keyword>
<protein>
    <submittedName>
        <fullName evidence="2">Uncharacterized protein</fullName>
    </submittedName>
</protein>
<sequence length="100" mass="11255">MHAHKRHESERTSTHVQEGIGESGNRYREPSSQTPDRIRLSDDHFLWQNFQDWAADGKANHPVSPSPAAQTSSPYTLAGCWCSVLFLPTGYAANCMFFCK</sequence>
<dbReference type="Proteomes" id="UP000784294">
    <property type="component" value="Unassembled WGS sequence"/>
</dbReference>
<proteinExistence type="predicted"/>
<comment type="caution">
    <text evidence="2">The sequence shown here is derived from an EMBL/GenBank/DDBJ whole genome shotgun (WGS) entry which is preliminary data.</text>
</comment>
<evidence type="ECO:0000313" key="3">
    <source>
        <dbReference type="Proteomes" id="UP000784294"/>
    </source>
</evidence>
<evidence type="ECO:0000313" key="2">
    <source>
        <dbReference type="EMBL" id="VEL14948.1"/>
    </source>
</evidence>
<accession>A0A3S5CK48</accession>
<dbReference type="AlphaFoldDB" id="A0A3S5CK48"/>
<gene>
    <name evidence="2" type="ORF">PXEA_LOCUS8388</name>
</gene>
<feature type="region of interest" description="Disordered" evidence="1">
    <location>
        <begin position="1"/>
        <end position="38"/>
    </location>
</feature>